<protein>
    <submittedName>
        <fullName evidence="1">Uncharacterized protein</fullName>
    </submittedName>
</protein>
<organism evidence="1 2">
    <name type="scientific">Candidatus Syntrophonatronum acetioxidans</name>
    <dbReference type="NCBI Taxonomy" id="1795816"/>
    <lineage>
        <taxon>Bacteria</taxon>
        <taxon>Bacillati</taxon>
        <taxon>Bacillota</taxon>
        <taxon>Clostridia</taxon>
        <taxon>Eubacteriales</taxon>
        <taxon>Syntrophomonadaceae</taxon>
        <taxon>Candidatus Syntrophonatronum</taxon>
    </lineage>
</organism>
<evidence type="ECO:0000313" key="2">
    <source>
        <dbReference type="Proteomes" id="UP000285138"/>
    </source>
</evidence>
<reference evidence="1 2" key="1">
    <citation type="submission" date="2018-08" db="EMBL/GenBank/DDBJ databases">
        <title>The metabolism and importance of syntrophic acetate oxidation coupled to methane or sulfide production in haloalkaline environments.</title>
        <authorList>
            <person name="Timmers P.H.A."/>
            <person name="Vavourakis C.D."/>
            <person name="Sorokin D.Y."/>
            <person name="Sinninghe Damste J.S."/>
            <person name="Muyzer G."/>
            <person name="Stams A.J.M."/>
            <person name="Plugge C.M."/>
        </authorList>
    </citation>
    <scope>NUCLEOTIDE SEQUENCE [LARGE SCALE GENOMIC DNA]</scope>
    <source>
        <strain evidence="1">MSAO_Bac1</strain>
    </source>
</reference>
<dbReference type="AlphaFoldDB" id="A0A424YAW0"/>
<evidence type="ECO:0000313" key="1">
    <source>
        <dbReference type="EMBL" id="RQD73654.1"/>
    </source>
</evidence>
<dbReference type="Proteomes" id="UP000285138">
    <property type="component" value="Unassembled WGS sequence"/>
</dbReference>
<accession>A0A424YAW0</accession>
<comment type="caution">
    <text evidence="1">The sequence shown here is derived from an EMBL/GenBank/DDBJ whole genome shotgun (WGS) entry which is preliminary data.</text>
</comment>
<proteinExistence type="predicted"/>
<dbReference type="EMBL" id="QZAA01000243">
    <property type="protein sequence ID" value="RQD73654.1"/>
    <property type="molecule type" value="Genomic_DNA"/>
</dbReference>
<name>A0A424YAW0_9FIRM</name>
<sequence>MVEGIAVFALIALLVEAVWETLKIGLPEIPDYVDRIGVMGLAVFLCVGTGSDLFSLLGMDLPGFGGEFLTGILCSRGANFIHDTFKSPQKNFQHR</sequence>
<gene>
    <name evidence="1" type="ORF">D5R97_09050</name>
</gene>